<organism evidence="2 3">
    <name type="scientific">Streptomyces calvus</name>
    <dbReference type="NCBI Taxonomy" id="67282"/>
    <lineage>
        <taxon>Bacteria</taxon>
        <taxon>Bacillati</taxon>
        <taxon>Actinomycetota</taxon>
        <taxon>Actinomycetes</taxon>
        <taxon>Kitasatosporales</taxon>
        <taxon>Streptomycetaceae</taxon>
        <taxon>Streptomyces</taxon>
    </lineage>
</organism>
<dbReference type="AlphaFoldDB" id="A0AA40VLA9"/>
<proteinExistence type="predicted"/>
<evidence type="ECO:0008006" key="4">
    <source>
        <dbReference type="Google" id="ProtNLM"/>
    </source>
</evidence>
<feature type="compositionally biased region" description="Basic and acidic residues" evidence="1">
    <location>
        <begin position="32"/>
        <end position="45"/>
    </location>
</feature>
<evidence type="ECO:0000256" key="1">
    <source>
        <dbReference type="SAM" id="MobiDB-lite"/>
    </source>
</evidence>
<feature type="region of interest" description="Disordered" evidence="1">
    <location>
        <begin position="271"/>
        <end position="292"/>
    </location>
</feature>
<feature type="region of interest" description="Disordered" evidence="1">
    <location>
        <begin position="1"/>
        <end position="20"/>
    </location>
</feature>
<comment type="caution">
    <text evidence="2">The sequence shown here is derived from an EMBL/GenBank/DDBJ whole genome shotgun (WGS) entry which is preliminary data.</text>
</comment>
<sequence length="292" mass="30761">MTETTTPIEQPAADGPELSGVDLARVALHAAREAARKRGESEARAPRRRRTRVVQRDGREPAGFAAVLQGLMADRAWDVPAVGGTVLDRWPDIAAAIAPQLPTHVQAVAFHPEIGQLDLRPDSPAYATQLRLISARIVAAANESAGTDAVRSVRVLAVGAAPGSRPAAPTPVTAPDAPPAPMKTREMASPGFHQALAAHQAVAPPSRIDPSIAEAVERQTAAMRALSLRAFPEPEPVADDQPAPIEQARIERRRQADVSHAAALRRARAERAAREAGTAAAVPQPTTLGRTA</sequence>
<dbReference type="InterPro" id="IPR007922">
    <property type="entry name" value="DciA-like"/>
</dbReference>
<protein>
    <recommendedName>
        <fullName evidence="4">Tra3-like protein</fullName>
    </recommendedName>
</protein>
<dbReference type="Proteomes" id="UP000530412">
    <property type="component" value="Unassembled WGS sequence"/>
</dbReference>
<gene>
    <name evidence="2" type="ORF">FHS33_006672</name>
</gene>
<evidence type="ECO:0000313" key="2">
    <source>
        <dbReference type="EMBL" id="MBA8948199.1"/>
    </source>
</evidence>
<evidence type="ECO:0000313" key="3">
    <source>
        <dbReference type="Proteomes" id="UP000530412"/>
    </source>
</evidence>
<reference evidence="2 3" key="1">
    <citation type="submission" date="2020-08" db="EMBL/GenBank/DDBJ databases">
        <title>Genomic Encyclopedia of Type Strains, Phase III (KMG-III): the genomes of soil and plant-associated and newly described type strains.</title>
        <authorList>
            <person name="Whitman W."/>
        </authorList>
    </citation>
    <scope>NUCLEOTIDE SEQUENCE [LARGE SCALE GENOMIC DNA]</scope>
    <source>
        <strain evidence="2 3">CECT 3271</strain>
    </source>
</reference>
<feature type="region of interest" description="Disordered" evidence="1">
    <location>
        <begin position="32"/>
        <end position="52"/>
    </location>
</feature>
<accession>A0AA40VLA9</accession>
<dbReference type="RefSeq" id="WP_142197582.1">
    <property type="nucleotide sequence ID" value="NZ_BMSU01000031.1"/>
</dbReference>
<name>A0AA40VLA9_9ACTN</name>
<dbReference type="EMBL" id="JACJIE010000029">
    <property type="protein sequence ID" value="MBA8948199.1"/>
    <property type="molecule type" value="Genomic_DNA"/>
</dbReference>
<dbReference type="Pfam" id="PF05258">
    <property type="entry name" value="DciA"/>
    <property type="match status" value="1"/>
</dbReference>